<sequence length="66" mass="7380">MLGHRTYLAARDPAKAAEVRNFRIDLIHEAETLNESFNLQDGFTIADYAAHAFGVRISRKLGSDFA</sequence>
<organism evidence="1 2">
    <name type="scientific">Pseudosulfitobacter pseudonitzschiae</name>
    <dbReference type="NCBI Taxonomy" id="1402135"/>
    <lineage>
        <taxon>Bacteria</taxon>
        <taxon>Pseudomonadati</taxon>
        <taxon>Pseudomonadota</taxon>
        <taxon>Alphaproteobacteria</taxon>
        <taxon>Rhodobacterales</taxon>
        <taxon>Roseobacteraceae</taxon>
        <taxon>Pseudosulfitobacter</taxon>
    </lineage>
</organism>
<dbReference type="RefSeq" id="WP_419556124.1">
    <property type="nucleotide sequence ID" value="NZ_JAJNGX010000044.1"/>
</dbReference>
<gene>
    <name evidence="1" type="ORF">JQX14_23700</name>
</gene>
<reference evidence="1" key="1">
    <citation type="submission" date="2021-01" db="EMBL/GenBank/DDBJ databases">
        <title>Diatom-associated Roseobacters Show Island Model of Population Structure.</title>
        <authorList>
            <person name="Qu L."/>
            <person name="Feng X."/>
            <person name="Chen Y."/>
            <person name="Li L."/>
            <person name="Wang X."/>
            <person name="Hu Z."/>
            <person name="Wang H."/>
            <person name="Luo H."/>
        </authorList>
    </citation>
    <scope>NUCLEOTIDE SEQUENCE</scope>
    <source>
        <strain evidence="1">SM26-45</strain>
    </source>
</reference>
<dbReference type="AlphaFoldDB" id="A0A9Q2NQD6"/>
<evidence type="ECO:0000313" key="1">
    <source>
        <dbReference type="EMBL" id="MBM2357558.1"/>
    </source>
</evidence>
<accession>A0A9Q2NQD6</accession>
<comment type="caution">
    <text evidence="1">The sequence shown here is derived from an EMBL/GenBank/DDBJ whole genome shotgun (WGS) entry which is preliminary data.</text>
</comment>
<name>A0A9Q2NQD6_9RHOB</name>
<evidence type="ECO:0000313" key="2">
    <source>
        <dbReference type="Proteomes" id="UP000809337"/>
    </source>
</evidence>
<protein>
    <submittedName>
        <fullName evidence="1">WYL domain-containing protein</fullName>
    </submittedName>
</protein>
<dbReference type="EMBL" id="JAFBWN010000044">
    <property type="protein sequence ID" value="MBM2357558.1"/>
    <property type="molecule type" value="Genomic_DNA"/>
</dbReference>
<proteinExistence type="predicted"/>
<dbReference type="Proteomes" id="UP000809337">
    <property type="component" value="Unassembled WGS sequence"/>
</dbReference>